<sequence>MGWEHEPGTKWRAQELYCQDRLTFDRVSELTGVATSTLKRWADKYQWRERREELAQVESEIRFKTVLGRKSILERLLTAEDGKEASQVAFAVASLESLALKQAELAAAGKIPTFAEPSSRPHIGTRAEAVAALRQAIENKVGMALADPGKINAATIKDVSQCLDLLANLESSLPKPDTEETEQTSGGLSKDVAAALEKVLGLHDGD</sequence>
<feature type="region of interest" description="Disordered" evidence="1">
    <location>
        <begin position="171"/>
        <end position="190"/>
    </location>
</feature>
<evidence type="ECO:0000313" key="2">
    <source>
        <dbReference type="EMBL" id="SBW07219.1"/>
    </source>
</evidence>
<accession>A0A212K670</accession>
<dbReference type="RefSeq" id="WP_296936454.1">
    <property type="nucleotide sequence ID" value="NZ_LT598928.1"/>
</dbReference>
<evidence type="ECO:0000256" key="1">
    <source>
        <dbReference type="SAM" id="MobiDB-lite"/>
    </source>
</evidence>
<name>A0A212K670_9BACT</name>
<gene>
    <name evidence="2" type="ORF">KM92DES2_12305</name>
</gene>
<organism evidence="2">
    <name type="scientific">uncultured Desulfovibrio sp</name>
    <dbReference type="NCBI Taxonomy" id="167968"/>
    <lineage>
        <taxon>Bacteria</taxon>
        <taxon>Pseudomonadati</taxon>
        <taxon>Thermodesulfobacteriota</taxon>
        <taxon>Desulfovibrionia</taxon>
        <taxon>Desulfovibrionales</taxon>
        <taxon>Desulfovibrionaceae</taxon>
        <taxon>Desulfovibrio</taxon>
        <taxon>environmental samples</taxon>
    </lineage>
</organism>
<dbReference type="AlphaFoldDB" id="A0A212K670"/>
<dbReference type="EMBL" id="FLUP01000001">
    <property type="protein sequence ID" value="SBW07219.1"/>
    <property type="molecule type" value="Genomic_DNA"/>
</dbReference>
<proteinExistence type="predicted"/>
<reference evidence="2" key="1">
    <citation type="submission" date="2016-04" db="EMBL/GenBank/DDBJ databases">
        <authorList>
            <person name="Evans L.H."/>
            <person name="Alamgir A."/>
            <person name="Owens N."/>
            <person name="Weber N.D."/>
            <person name="Virtaneva K."/>
            <person name="Barbian K."/>
            <person name="Babar A."/>
            <person name="Rosenke K."/>
        </authorList>
    </citation>
    <scope>NUCLEOTIDE SEQUENCE</scope>
    <source>
        <strain evidence="2">92-2</strain>
    </source>
</reference>
<protein>
    <submittedName>
        <fullName evidence="2">Uncharacterized protein</fullName>
    </submittedName>
</protein>